<gene>
    <name evidence="2" type="ORF">DAI18_16755</name>
</gene>
<sequence>MQPLPAPIRDFIIGHHVLSLATCGDDGPWAASCFYAFDEPGAALLILSSSDTRHGRHMLDRPQVAGTISGQPEALRDIRGLQFTAHATLLDQIERSVALQLYCERHPLARLHASQIWRLALDQLKFTDNRRLFGHKTHWARRDDGSVTA</sequence>
<evidence type="ECO:0000313" key="2">
    <source>
        <dbReference type="EMBL" id="AVY95512.1"/>
    </source>
</evidence>
<keyword evidence="3" id="KW-1185">Reference proteome</keyword>
<dbReference type="PIRSF" id="PIRSF009554">
    <property type="entry name" value="UCP009554"/>
    <property type="match status" value="1"/>
</dbReference>
<name>A0A2S0PDU4_9NEIS</name>
<dbReference type="Pfam" id="PF01243">
    <property type="entry name" value="PNPOx_N"/>
    <property type="match status" value="1"/>
</dbReference>
<organism evidence="2 3">
    <name type="scientific">Microvirgula aerodenitrificans</name>
    <dbReference type="NCBI Taxonomy" id="57480"/>
    <lineage>
        <taxon>Bacteria</taxon>
        <taxon>Pseudomonadati</taxon>
        <taxon>Pseudomonadota</taxon>
        <taxon>Betaproteobacteria</taxon>
        <taxon>Neisseriales</taxon>
        <taxon>Aquaspirillaceae</taxon>
        <taxon>Microvirgula</taxon>
    </lineage>
</organism>
<dbReference type="KEGG" id="maer:DAI18_16755"/>
<evidence type="ECO:0000313" key="3">
    <source>
        <dbReference type="Proteomes" id="UP000244173"/>
    </source>
</evidence>
<dbReference type="SUPFAM" id="SSF50475">
    <property type="entry name" value="FMN-binding split barrel"/>
    <property type="match status" value="1"/>
</dbReference>
<dbReference type="OrthoDB" id="8447155at2"/>
<accession>A0A2S0PDU4</accession>
<proteinExistence type="predicted"/>
<evidence type="ECO:0000259" key="1">
    <source>
        <dbReference type="Pfam" id="PF01243"/>
    </source>
</evidence>
<protein>
    <recommendedName>
        <fullName evidence="1">Pyridoxamine 5'-phosphate oxidase N-terminal domain-containing protein</fullName>
    </recommendedName>
</protein>
<dbReference type="STRING" id="1122240.GCA_000620105_02340"/>
<dbReference type="InterPro" id="IPR011576">
    <property type="entry name" value="Pyridox_Oxase_N"/>
</dbReference>
<dbReference type="EMBL" id="CP028519">
    <property type="protein sequence ID" value="AVY95512.1"/>
    <property type="molecule type" value="Genomic_DNA"/>
</dbReference>
<dbReference type="InterPro" id="IPR012349">
    <property type="entry name" value="Split_barrel_FMN-bd"/>
</dbReference>
<dbReference type="RefSeq" id="WP_107889972.1">
    <property type="nucleotide sequence ID" value="NZ_CP028519.1"/>
</dbReference>
<dbReference type="AlphaFoldDB" id="A0A2S0PDU4"/>
<dbReference type="InterPro" id="IPR011194">
    <property type="entry name" value="UPF0306"/>
</dbReference>
<feature type="domain" description="Pyridoxamine 5'-phosphate oxidase N-terminal" evidence="1">
    <location>
        <begin position="7"/>
        <end position="125"/>
    </location>
</feature>
<dbReference type="Proteomes" id="UP000244173">
    <property type="component" value="Chromosome"/>
</dbReference>
<dbReference type="Gene3D" id="2.30.110.10">
    <property type="entry name" value="Electron Transport, Fmn-binding Protein, Chain A"/>
    <property type="match status" value="1"/>
</dbReference>
<reference evidence="2 3" key="1">
    <citation type="submission" date="2018-04" db="EMBL/GenBank/DDBJ databases">
        <title>Denitrifier Microvirgula.</title>
        <authorList>
            <person name="Anderson E."/>
            <person name="Jang J."/>
            <person name="Ishii S."/>
        </authorList>
    </citation>
    <scope>NUCLEOTIDE SEQUENCE [LARGE SCALE GENOMIC DNA]</scope>
    <source>
        <strain evidence="2 3">BE2.4</strain>
    </source>
</reference>